<gene>
    <name evidence="2" type="ORF">LVJ94_23520</name>
</gene>
<reference evidence="2" key="1">
    <citation type="submission" date="2021-12" db="EMBL/GenBank/DDBJ databases">
        <title>Discovery of the Pendulisporaceae a myxobacterial family with distinct sporulation behavior and unique specialized metabolism.</title>
        <authorList>
            <person name="Garcia R."/>
            <person name="Popoff A."/>
            <person name="Bader C.D."/>
            <person name="Loehr J."/>
            <person name="Walesch S."/>
            <person name="Walt C."/>
            <person name="Boldt J."/>
            <person name="Bunk B."/>
            <person name="Haeckl F.J.F.P.J."/>
            <person name="Gunesch A.P."/>
            <person name="Birkelbach J."/>
            <person name="Nuebel U."/>
            <person name="Pietschmann T."/>
            <person name="Bach T."/>
            <person name="Mueller R."/>
        </authorList>
    </citation>
    <scope>NUCLEOTIDE SEQUENCE</scope>
    <source>
        <strain evidence="2">MSr11367</strain>
    </source>
</reference>
<keyword evidence="3" id="KW-1185">Reference proteome</keyword>
<feature type="transmembrane region" description="Helical" evidence="1">
    <location>
        <begin position="1135"/>
        <end position="1157"/>
    </location>
</feature>
<feature type="transmembrane region" description="Helical" evidence="1">
    <location>
        <begin position="1058"/>
        <end position="1081"/>
    </location>
</feature>
<keyword evidence="1" id="KW-1133">Transmembrane helix</keyword>
<dbReference type="Proteomes" id="UP001374803">
    <property type="component" value="Chromosome"/>
</dbReference>
<feature type="transmembrane region" description="Helical" evidence="1">
    <location>
        <begin position="1101"/>
        <end position="1123"/>
    </location>
</feature>
<feature type="transmembrane region" description="Helical" evidence="1">
    <location>
        <begin position="982"/>
        <end position="1003"/>
    </location>
</feature>
<evidence type="ECO:0000256" key="1">
    <source>
        <dbReference type="SAM" id="Phobius"/>
    </source>
</evidence>
<accession>A0ABZ2LKT1</accession>
<dbReference type="RefSeq" id="WP_394839861.1">
    <property type="nucleotide sequence ID" value="NZ_CP089929.1"/>
</dbReference>
<evidence type="ECO:0000313" key="2">
    <source>
        <dbReference type="EMBL" id="WXB10184.1"/>
    </source>
</evidence>
<sequence>MDSLTFPTKIPQRPNLTVTAQSELMKNYLGALPAAPDRDLFAVHDSESRPIVLSFSPGGRLFATHHDTDGSTGWRQVDLTPGLEVIGTPVTIAAGQLPGGNVFLCAGVRDKGAPSKAHVAIAGPLSPDIAKTDWSHLVWAFVEVPGGISLVEKILVGPVDDGQGFGIPTMAVSVSDADPSKVTTFVLRAQVDPNSGAVQWRWVDFPTPTVKAVMKDFALGTVADLGAGVYMLYEGEGPSGDDTLPTVAAAPWLVFKTFPDERGRSFDRQLLAPSGARCLATAAGDGKTTSLFVAGAAGVNWFAPTNQAKRAKSVSIAASDRVPEILPGGLVVHGDPLHAGTTSVWVLAGEDLYTFDDGGKDGAWTTPILFRTGVAKIAPLANQRQYANELVYIGTDIQKTRSLLYMWQDPSTTLWKSDAIPLASTNHLYEFNCYTTHLSFEDERGEAFAGRVFRVSASSRVRLTINGVTHVVDETTDVEVVSDLQGNVTLINQVCDLATPLLHLRGDFFDGVLDVDPAHNVVDKLKKVNASGDIPVLPKSLPNGLQGRDVVDAVKSLSNLHPQSASANAPAVRYRISDRPAAMLRTDHLPPGGGFSMSFTGDGFRVHEAGATPLVSAFSFGSFISDIAGDCIEFLMSAAHRVTHFAVKIENDVVSFVANLGETAVQFVVKTAEEVYKLVTWVFHKIKVVFEELIQWLGYLFEWKDIWETHKAIAAMARHGLDYVTARADAEVALWEKRVDQFFEHLSTASQIRIPKDLAGKKVTRAGAGGVSSGVVKALKSPIGNWSFYQLQHGGLSDSRAPAFSALSASDEQGSLIDQLRQGFAKALGDVGDAIERFATAWHGGGVTLSDVGELFKAPLVAALEPLRPLVKKAFGLIRTMLGRVRSDLDTELPVPFLGTLYKWITALFGGEENLTFLNGMALLVAIPTTLISKIAGLGAPFSGEHHGLCEADTFDQLFGARTTSLEVATPRLESTKENKHYMGYIQMGGLVASCVGVFPPLLRTFGALVTSLQLPDEGDVKGNLGPWVQRLLGNSSQNNVDTSKGMGRLRKNMSSKWAARTIGGVLLALSFVCDLVQFATTVPLPQKDMPEDSAPYILRVFAYAADLVLSVISYGLGGTSLFKNFHTSDWIGSAVSLISDLVSGVLAVISAGLAGAEWQQWIADTFSSVGGLVQGVGEICAVVTQNTAGEAKIVPAILTGVFTVGGLALAETGTGFYIHLAVTAGDSDGVAFTNPGG</sequence>
<organism evidence="2 3">
    <name type="scientific">Pendulispora rubella</name>
    <dbReference type="NCBI Taxonomy" id="2741070"/>
    <lineage>
        <taxon>Bacteria</taxon>
        <taxon>Pseudomonadati</taxon>
        <taxon>Myxococcota</taxon>
        <taxon>Myxococcia</taxon>
        <taxon>Myxococcales</taxon>
        <taxon>Sorangiineae</taxon>
        <taxon>Pendulisporaceae</taxon>
        <taxon>Pendulispora</taxon>
    </lineage>
</organism>
<dbReference type="EMBL" id="CP089983">
    <property type="protein sequence ID" value="WXB10184.1"/>
    <property type="molecule type" value="Genomic_DNA"/>
</dbReference>
<evidence type="ECO:0000313" key="3">
    <source>
        <dbReference type="Proteomes" id="UP001374803"/>
    </source>
</evidence>
<protein>
    <submittedName>
        <fullName evidence="2">Uncharacterized protein</fullName>
    </submittedName>
</protein>
<keyword evidence="1" id="KW-0472">Membrane</keyword>
<proteinExistence type="predicted"/>
<name>A0ABZ2LKT1_9BACT</name>
<keyword evidence="1" id="KW-0812">Transmembrane</keyword>